<evidence type="ECO:0000256" key="2">
    <source>
        <dbReference type="ARBA" id="ARBA00022448"/>
    </source>
</evidence>
<feature type="transmembrane region" description="Helical" evidence="6">
    <location>
        <begin position="27"/>
        <end position="48"/>
    </location>
</feature>
<evidence type="ECO:0000256" key="6">
    <source>
        <dbReference type="SAM" id="Phobius"/>
    </source>
</evidence>
<feature type="transmembrane region" description="Helical" evidence="6">
    <location>
        <begin position="354"/>
        <end position="376"/>
    </location>
</feature>
<dbReference type="PROSITE" id="PS00216">
    <property type="entry name" value="SUGAR_TRANSPORT_1"/>
    <property type="match status" value="1"/>
</dbReference>
<dbReference type="InterPro" id="IPR005829">
    <property type="entry name" value="Sugar_transporter_CS"/>
</dbReference>
<accession>A0ABQ2G4V1</accession>
<feature type="transmembrane region" description="Helical" evidence="6">
    <location>
        <begin position="417"/>
        <end position="436"/>
    </location>
</feature>
<keyword evidence="5 6" id="KW-0472">Membrane</keyword>
<feature type="transmembrane region" description="Helical" evidence="6">
    <location>
        <begin position="94"/>
        <end position="114"/>
    </location>
</feature>
<name>A0ABQ2G4V1_9DEIO</name>
<feature type="domain" description="Major facilitator superfamily (MFS) profile" evidence="7">
    <location>
        <begin position="27"/>
        <end position="441"/>
    </location>
</feature>
<organism evidence="8 9">
    <name type="scientific">Deinococcus aerolatus</name>
    <dbReference type="NCBI Taxonomy" id="522487"/>
    <lineage>
        <taxon>Bacteria</taxon>
        <taxon>Thermotogati</taxon>
        <taxon>Deinococcota</taxon>
        <taxon>Deinococci</taxon>
        <taxon>Deinococcales</taxon>
        <taxon>Deinococcaceae</taxon>
        <taxon>Deinococcus</taxon>
    </lineage>
</organism>
<dbReference type="PANTHER" id="PTHR23511">
    <property type="entry name" value="SYNAPTIC VESICLE GLYCOPROTEIN 2"/>
    <property type="match status" value="1"/>
</dbReference>
<comment type="caution">
    <text evidence="8">The sequence shown here is derived from an EMBL/GenBank/DDBJ whole genome shotgun (WGS) entry which is preliminary data.</text>
</comment>
<evidence type="ECO:0000256" key="3">
    <source>
        <dbReference type="ARBA" id="ARBA00022692"/>
    </source>
</evidence>
<feature type="transmembrane region" description="Helical" evidence="6">
    <location>
        <begin position="68"/>
        <end position="87"/>
    </location>
</feature>
<dbReference type="InterPro" id="IPR020846">
    <property type="entry name" value="MFS_dom"/>
</dbReference>
<dbReference type="Pfam" id="PF00083">
    <property type="entry name" value="Sugar_tr"/>
    <property type="match status" value="1"/>
</dbReference>
<comment type="subcellular location">
    <subcellularLocation>
        <location evidence="1">Membrane</location>
        <topology evidence="1">Multi-pass membrane protein</topology>
    </subcellularLocation>
</comment>
<evidence type="ECO:0000313" key="9">
    <source>
        <dbReference type="Proteomes" id="UP000639973"/>
    </source>
</evidence>
<evidence type="ECO:0000256" key="5">
    <source>
        <dbReference type="ARBA" id="ARBA00023136"/>
    </source>
</evidence>
<dbReference type="Gene3D" id="1.20.1250.20">
    <property type="entry name" value="MFS general substrate transporter like domains"/>
    <property type="match status" value="1"/>
</dbReference>
<feature type="transmembrane region" description="Helical" evidence="6">
    <location>
        <begin position="388"/>
        <end position="411"/>
    </location>
</feature>
<protein>
    <submittedName>
        <fullName evidence="8">MFS transporter</fullName>
    </submittedName>
</protein>
<keyword evidence="4 6" id="KW-1133">Transmembrane helix</keyword>
<dbReference type="CDD" id="cd17316">
    <property type="entry name" value="MFS_SV2_like"/>
    <property type="match status" value="1"/>
</dbReference>
<evidence type="ECO:0000256" key="1">
    <source>
        <dbReference type="ARBA" id="ARBA00004141"/>
    </source>
</evidence>
<dbReference type="PROSITE" id="PS50850">
    <property type="entry name" value="MFS"/>
    <property type="match status" value="1"/>
</dbReference>
<dbReference type="EMBL" id="BMOL01000003">
    <property type="protein sequence ID" value="GGL74884.1"/>
    <property type="molecule type" value="Genomic_DNA"/>
</dbReference>
<feature type="transmembrane region" description="Helical" evidence="6">
    <location>
        <begin position="187"/>
        <end position="206"/>
    </location>
</feature>
<feature type="transmembrane region" description="Helical" evidence="6">
    <location>
        <begin position="120"/>
        <end position="141"/>
    </location>
</feature>
<dbReference type="RefSeq" id="WP_229723342.1">
    <property type="nucleotide sequence ID" value="NZ_BMOL01000003.1"/>
</dbReference>
<gene>
    <name evidence="8" type="ORF">GCM10010840_11210</name>
</gene>
<evidence type="ECO:0000256" key="4">
    <source>
        <dbReference type="ARBA" id="ARBA00022989"/>
    </source>
</evidence>
<sequence length="450" mass="46793">MGTSDSSGQSVDAAIDTLGLGRFQWRLLAICGLTWASDAMEVLLVGFALPGISAAFGLERGSAQATGLLSATFAGMLVGALFWGWLADRVGRRTVFLITVALGVVFGVLGAFAPTVALLVTLRFLTGFAIGGTLPVDYAMMAEFIPTVWRGRFLVYLESFWALGTVLVAGLAWALSTALPPAEGWRWLLGLAALPGLVGLLARLGVPDSPRSLLARGDAAGARRALERVARVNGVILPDAPLLVPARPERVTPAALFSGTLRRRTALLAAVWFGLSLGYYGIFSWLPSFLKAGGLELGEVYRTTLLLALAQVPGYLLAAWLVERVGRRVTLTGFLAVSALGAFLFLVASTPAAVLLALGLLSAALLGAWGALYAYTPELFPTPLRTTGMGLVSGMARVASVLSPGVGALLLTGNLGVALGLFAALFAVAAACAWAIGTETRGQQLPEAVA</sequence>
<keyword evidence="2" id="KW-0813">Transport</keyword>
<feature type="transmembrane region" description="Helical" evidence="6">
    <location>
        <begin position="300"/>
        <end position="322"/>
    </location>
</feature>
<dbReference type="InterPro" id="IPR036259">
    <property type="entry name" value="MFS_trans_sf"/>
</dbReference>
<keyword evidence="9" id="KW-1185">Reference proteome</keyword>
<feature type="transmembrane region" description="Helical" evidence="6">
    <location>
        <begin position="153"/>
        <end position="175"/>
    </location>
</feature>
<dbReference type="Proteomes" id="UP000639973">
    <property type="component" value="Unassembled WGS sequence"/>
</dbReference>
<dbReference type="InterPro" id="IPR005828">
    <property type="entry name" value="MFS_sugar_transport-like"/>
</dbReference>
<reference evidence="9" key="1">
    <citation type="journal article" date="2019" name="Int. J. Syst. Evol. Microbiol.">
        <title>The Global Catalogue of Microorganisms (GCM) 10K type strain sequencing project: providing services to taxonomists for standard genome sequencing and annotation.</title>
        <authorList>
            <consortium name="The Broad Institute Genomics Platform"/>
            <consortium name="The Broad Institute Genome Sequencing Center for Infectious Disease"/>
            <person name="Wu L."/>
            <person name="Ma J."/>
        </authorList>
    </citation>
    <scope>NUCLEOTIDE SEQUENCE [LARGE SCALE GENOMIC DNA]</scope>
    <source>
        <strain evidence="9">JCM 15442</strain>
    </source>
</reference>
<evidence type="ECO:0000259" key="7">
    <source>
        <dbReference type="PROSITE" id="PS50850"/>
    </source>
</evidence>
<feature type="transmembrane region" description="Helical" evidence="6">
    <location>
        <begin position="329"/>
        <end position="348"/>
    </location>
</feature>
<keyword evidence="3 6" id="KW-0812">Transmembrane</keyword>
<feature type="transmembrane region" description="Helical" evidence="6">
    <location>
        <begin position="266"/>
        <end position="288"/>
    </location>
</feature>
<dbReference type="SUPFAM" id="SSF103473">
    <property type="entry name" value="MFS general substrate transporter"/>
    <property type="match status" value="1"/>
</dbReference>
<proteinExistence type="predicted"/>
<dbReference type="PANTHER" id="PTHR23511:SF34">
    <property type="entry name" value="SYNAPTIC VESICLE GLYCOPROTEIN 2"/>
    <property type="match status" value="1"/>
</dbReference>
<evidence type="ECO:0000313" key="8">
    <source>
        <dbReference type="EMBL" id="GGL74884.1"/>
    </source>
</evidence>